<keyword evidence="1 5" id="KW-0479">Metal-binding</keyword>
<dbReference type="AlphaFoldDB" id="A0A4P9WYS0"/>
<dbReference type="EMBL" id="ML009185">
    <property type="protein sequence ID" value="RKO97715.1"/>
    <property type="molecule type" value="Genomic_DNA"/>
</dbReference>
<dbReference type="Pfam" id="PF13532">
    <property type="entry name" value="2OG-FeII_Oxy_2"/>
    <property type="match status" value="1"/>
</dbReference>
<sequence>MVPDVVAYTVATVPGLIIIPNALTPSAQCYLAAASLEQWSREPNVSNLHAHWDVPDHGIWNAAQAQPDQIIPLKTDFPPSAPSSRSQPIKDGSLSVAAGYEASPSPSSVDLTALSCSELMDRMRWSSLGMQYNWSRQEYYTDRVAPIPPLLVALTRAIVGATAHLTHYTADQWRPQGGIINFYGPHDALMAHQDRSEVNMTAPLVSLSLGQDAVFLMGSQTREDTPTAFRVRSGDIILFGGPARLNFHGVPRIMARESVPEHAPRQIKRAFAAQGRQISKQIEQGTDLHMLPFTQPGTIASCFSACSQSMQKYLQSHRININVRQFQ</sequence>
<protein>
    <recommendedName>
        <fullName evidence="6">Fe2OG dioxygenase domain-containing protein</fullName>
    </recommendedName>
</protein>
<dbReference type="PANTHER" id="PTHR16557">
    <property type="entry name" value="ALKYLATED DNA REPAIR PROTEIN ALKB-RELATED"/>
    <property type="match status" value="1"/>
</dbReference>
<dbReference type="PANTHER" id="PTHR16557:SF2">
    <property type="entry name" value="NUCLEIC ACID DIOXYGENASE ALKBH1"/>
    <property type="match status" value="1"/>
</dbReference>
<dbReference type="InterPro" id="IPR005123">
    <property type="entry name" value="Oxoglu/Fe-dep_dioxygenase_dom"/>
</dbReference>
<keyword evidence="2" id="KW-0223">Dioxygenase</keyword>
<dbReference type="InterPro" id="IPR004574">
    <property type="entry name" value="Alkb"/>
</dbReference>
<dbReference type="GO" id="GO:0051213">
    <property type="term" value="F:dioxygenase activity"/>
    <property type="evidence" value="ECO:0007669"/>
    <property type="project" value="UniProtKB-KW"/>
</dbReference>
<dbReference type="InterPro" id="IPR037151">
    <property type="entry name" value="AlkB-like_sf"/>
</dbReference>
<feature type="binding site" evidence="5">
    <location>
        <position position="192"/>
    </location>
    <ligand>
        <name>Fe cation</name>
        <dbReference type="ChEBI" id="CHEBI:24875"/>
        <note>catalytic</note>
    </ligand>
</feature>
<feature type="binding site" evidence="5">
    <location>
        <position position="248"/>
    </location>
    <ligand>
        <name>Fe cation</name>
        <dbReference type="ChEBI" id="CHEBI:24875"/>
        <note>catalytic</note>
    </ligand>
</feature>
<evidence type="ECO:0000256" key="3">
    <source>
        <dbReference type="ARBA" id="ARBA00023002"/>
    </source>
</evidence>
<dbReference type="GO" id="GO:0005634">
    <property type="term" value="C:nucleus"/>
    <property type="evidence" value="ECO:0007669"/>
    <property type="project" value="TreeGrafter"/>
</dbReference>
<accession>A0A4P9WYS0</accession>
<dbReference type="Gene3D" id="2.60.120.590">
    <property type="entry name" value="Alpha-ketoglutarate-dependent dioxygenase AlkB-like"/>
    <property type="match status" value="1"/>
</dbReference>
<evidence type="ECO:0000313" key="9">
    <source>
        <dbReference type="Proteomes" id="UP000268535"/>
    </source>
</evidence>
<organism evidence="7 9">
    <name type="scientific">Caulochytrium protostelioides</name>
    <dbReference type="NCBI Taxonomy" id="1555241"/>
    <lineage>
        <taxon>Eukaryota</taxon>
        <taxon>Fungi</taxon>
        <taxon>Fungi incertae sedis</taxon>
        <taxon>Chytridiomycota</taxon>
        <taxon>Chytridiomycota incertae sedis</taxon>
        <taxon>Chytridiomycetes</taxon>
        <taxon>Caulochytriales</taxon>
        <taxon>Caulochytriaceae</taxon>
        <taxon>Caulochytrium</taxon>
    </lineage>
</organism>
<evidence type="ECO:0000313" key="8">
    <source>
        <dbReference type="EMBL" id="RKO99321.1"/>
    </source>
</evidence>
<keyword evidence="3" id="KW-0560">Oxidoreductase</keyword>
<evidence type="ECO:0000256" key="5">
    <source>
        <dbReference type="PIRSR" id="PIRSR604574-2"/>
    </source>
</evidence>
<feature type="domain" description="Fe2OG dioxygenase" evidence="6">
    <location>
        <begin position="174"/>
        <end position="279"/>
    </location>
</feature>
<evidence type="ECO:0000259" key="6">
    <source>
        <dbReference type="PROSITE" id="PS51471"/>
    </source>
</evidence>
<name>A0A4P9WYS0_9FUNG</name>
<evidence type="ECO:0000256" key="2">
    <source>
        <dbReference type="ARBA" id="ARBA00022964"/>
    </source>
</evidence>
<reference evidence="8" key="2">
    <citation type="submission" date="2018-04" db="EMBL/GenBank/DDBJ databases">
        <title>Leveraging single-cell genomics to expand the Fungal Tree of Life.</title>
        <authorList>
            <consortium name="DOE Joint Genome Institute"/>
            <person name="Ahrendt S.R."/>
            <person name="Quandt C.A."/>
            <person name="Ciobanu D."/>
            <person name="Clum A."/>
            <person name="Salamov A."/>
            <person name="Andreopoulos B."/>
            <person name="Cheng J.-F."/>
            <person name="Woyke T."/>
            <person name="Pelin A."/>
            <person name="Henrissat B."/>
            <person name="Benny G.L."/>
            <person name="Smith M.E."/>
            <person name="James T.Y."/>
            <person name="Grigoriev I.V."/>
        </authorList>
    </citation>
    <scope>NUCLEOTIDE SEQUENCE</scope>
    <source>
        <strain evidence="8">ATCC 52028</strain>
    </source>
</reference>
<evidence type="ECO:0000256" key="4">
    <source>
        <dbReference type="ARBA" id="ARBA00023004"/>
    </source>
</evidence>
<keyword evidence="10" id="KW-1185">Reference proteome</keyword>
<dbReference type="OrthoDB" id="6614653at2759"/>
<dbReference type="EMBL" id="ML014296">
    <property type="protein sequence ID" value="RKO99321.1"/>
    <property type="molecule type" value="Genomic_DNA"/>
</dbReference>
<evidence type="ECO:0000256" key="1">
    <source>
        <dbReference type="ARBA" id="ARBA00022723"/>
    </source>
</evidence>
<reference evidence="7" key="3">
    <citation type="submission" date="2018-08" db="EMBL/GenBank/DDBJ databases">
        <title>Leveraging single-cell genomics to expand the Fungal Tree of Life.</title>
        <authorList>
            <consortium name="DOE Joint Genome Institute"/>
            <person name="Ahrendt S.R."/>
            <person name="Quandt C.A."/>
            <person name="Ciobanu D."/>
            <person name="Clum A."/>
            <person name="Salamov A."/>
            <person name="Andreopoulos B."/>
            <person name="Cheng J.-F."/>
            <person name="Woyke T."/>
            <person name="Pelin A."/>
            <person name="Henrissat B."/>
            <person name="Reynolds N."/>
            <person name="Benny G.L."/>
            <person name="Smith M.E."/>
            <person name="James T.Y."/>
            <person name="Grigoriev I.V."/>
        </authorList>
    </citation>
    <scope>NUCLEOTIDE SEQUENCE</scope>
    <source>
        <strain evidence="7">ATCC 52028</strain>
    </source>
</reference>
<dbReference type="GO" id="GO:0005737">
    <property type="term" value="C:cytoplasm"/>
    <property type="evidence" value="ECO:0007669"/>
    <property type="project" value="TreeGrafter"/>
</dbReference>
<dbReference type="STRING" id="1555241.A0A4P9WYS0"/>
<evidence type="ECO:0000313" key="7">
    <source>
        <dbReference type="EMBL" id="RKO97715.1"/>
    </source>
</evidence>
<dbReference type="SUPFAM" id="SSF51197">
    <property type="entry name" value="Clavaminate synthase-like"/>
    <property type="match status" value="1"/>
</dbReference>
<dbReference type="Proteomes" id="UP000274922">
    <property type="component" value="Unassembled WGS sequence"/>
</dbReference>
<keyword evidence="4 5" id="KW-0408">Iron</keyword>
<feature type="binding site" evidence="5">
    <location>
        <position position="194"/>
    </location>
    <ligand>
        <name>Fe cation</name>
        <dbReference type="ChEBI" id="CHEBI:24875"/>
        <note>catalytic</note>
    </ligand>
</feature>
<reference evidence="9 10" key="1">
    <citation type="journal article" date="2018" name="Nat. Microbiol.">
        <title>Leveraging single-cell genomics to expand the fungal tree of life.</title>
        <authorList>
            <person name="Ahrendt S.R."/>
            <person name="Quandt C.A."/>
            <person name="Ciobanu D."/>
            <person name="Clum A."/>
            <person name="Salamov A."/>
            <person name="Andreopoulos B."/>
            <person name="Cheng J.F."/>
            <person name="Woyke T."/>
            <person name="Pelin A."/>
            <person name="Henrissat B."/>
            <person name="Reynolds N.K."/>
            <person name="Benny G.L."/>
            <person name="Smith M.E."/>
            <person name="James T.Y."/>
            <person name="Grigoriev I.V."/>
        </authorList>
    </citation>
    <scope>NUCLEOTIDE SEQUENCE [LARGE SCALE GENOMIC DNA]</scope>
    <source>
        <strain evidence="9 10">ATCC 52028</strain>
    </source>
</reference>
<gene>
    <name evidence="7" type="ORF">CAUPRSCDRAFT_6096</name>
    <name evidence="8" type="ORF">CXG81DRAFT_14667</name>
</gene>
<comment type="cofactor">
    <cofactor evidence="5">
        <name>Fe(2+)</name>
        <dbReference type="ChEBI" id="CHEBI:29033"/>
    </cofactor>
    <text evidence="5">Binds 1 Fe(2+) ion per subunit.</text>
</comment>
<dbReference type="Proteomes" id="UP000268535">
    <property type="component" value="Unassembled WGS sequence"/>
</dbReference>
<evidence type="ECO:0000313" key="10">
    <source>
        <dbReference type="Proteomes" id="UP000274922"/>
    </source>
</evidence>
<dbReference type="InterPro" id="IPR027450">
    <property type="entry name" value="AlkB-like"/>
</dbReference>
<dbReference type="GO" id="GO:0046872">
    <property type="term" value="F:metal ion binding"/>
    <property type="evidence" value="ECO:0007669"/>
    <property type="project" value="UniProtKB-KW"/>
</dbReference>
<proteinExistence type="predicted"/>
<dbReference type="PROSITE" id="PS51471">
    <property type="entry name" value="FE2OG_OXY"/>
    <property type="match status" value="1"/>
</dbReference>